<evidence type="ECO:0000259" key="10">
    <source>
        <dbReference type="Pfam" id="PF00205"/>
    </source>
</evidence>
<dbReference type="EMBL" id="CAWUHD010000052">
    <property type="protein sequence ID" value="CAK7223921.1"/>
    <property type="molecule type" value="Genomic_DNA"/>
</dbReference>
<gene>
    <name evidence="13" type="primary">PDC1</name>
    <name evidence="13" type="ORF">SEUCBS140593_005397</name>
</gene>
<evidence type="ECO:0000256" key="3">
    <source>
        <dbReference type="ARBA" id="ARBA00014422"/>
    </source>
</evidence>
<dbReference type="Gene3D" id="3.40.50.1220">
    <property type="entry name" value="TPP-binding domain"/>
    <property type="match status" value="1"/>
</dbReference>
<keyword evidence="14" id="KW-1185">Reference proteome</keyword>
<feature type="domain" description="Thiamine pyrophosphate enzyme N-terminal TPP-binding" evidence="12">
    <location>
        <begin position="5"/>
        <end position="112"/>
    </location>
</feature>
<evidence type="ECO:0000256" key="8">
    <source>
        <dbReference type="ARBA" id="ARBA00023239"/>
    </source>
</evidence>
<comment type="similarity">
    <text evidence="2 9">Belongs to the TPP enzyme family.</text>
</comment>
<dbReference type="PANTHER" id="PTHR43452:SF30">
    <property type="entry name" value="PYRUVATE DECARBOXYLASE ISOZYME 1-RELATED"/>
    <property type="match status" value="1"/>
</dbReference>
<dbReference type="PANTHER" id="PTHR43452">
    <property type="entry name" value="PYRUVATE DECARBOXYLASE"/>
    <property type="match status" value="1"/>
</dbReference>
<evidence type="ECO:0000256" key="5">
    <source>
        <dbReference type="ARBA" id="ARBA00022793"/>
    </source>
</evidence>
<comment type="cofactor">
    <cofactor evidence="1">
        <name>thiamine diphosphate</name>
        <dbReference type="ChEBI" id="CHEBI:58937"/>
    </cofactor>
</comment>
<dbReference type="PIRSF" id="PIRSF036565">
    <property type="entry name" value="Pyruvt_ip_decrb"/>
    <property type="match status" value="1"/>
</dbReference>
<keyword evidence="8 13" id="KW-0456">Lyase</keyword>
<evidence type="ECO:0000256" key="9">
    <source>
        <dbReference type="RuleBase" id="RU362132"/>
    </source>
</evidence>
<evidence type="ECO:0000256" key="7">
    <source>
        <dbReference type="ARBA" id="ARBA00023052"/>
    </source>
</evidence>
<dbReference type="InterPro" id="IPR012001">
    <property type="entry name" value="Thiamin_PyroP_enz_TPP-bd_dom"/>
</dbReference>
<evidence type="ECO:0000313" key="14">
    <source>
        <dbReference type="Proteomes" id="UP001642482"/>
    </source>
</evidence>
<comment type="caution">
    <text evidence="13">The sequence shown here is derived from an EMBL/GenBank/DDBJ whole genome shotgun (WGS) entry which is preliminary data.</text>
</comment>
<evidence type="ECO:0000256" key="4">
    <source>
        <dbReference type="ARBA" id="ARBA00022723"/>
    </source>
</evidence>
<feature type="domain" description="Thiamine pyrophosphate enzyme TPP-binding" evidence="11">
    <location>
        <begin position="398"/>
        <end position="535"/>
    </location>
</feature>
<dbReference type="Pfam" id="PF00205">
    <property type="entry name" value="TPP_enzyme_M"/>
    <property type="match status" value="1"/>
</dbReference>
<keyword evidence="13" id="KW-0670">Pyruvate</keyword>
<feature type="domain" description="Thiamine pyrophosphate enzyme central" evidence="10">
    <location>
        <begin position="198"/>
        <end position="317"/>
    </location>
</feature>
<dbReference type="InterPro" id="IPR029061">
    <property type="entry name" value="THDP-binding"/>
</dbReference>
<dbReference type="InterPro" id="IPR029035">
    <property type="entry name" value="DHS-like_NAD/FAD-binding_dom"/>
</dbReference>
<keyword evidence="4" id="KW-0479">Metal-binding</keyword>
<dbReference type="InterPro" id="IPR012110">
    <property type="entry name" value="PDC/IPDC-like"/>
</dbReference>
<keyword evidence="5" id="KW-0210">Decarboxylase</keyword>
<dbReference type="InterPro" id="IPR012000">
    <property type="entry name" value="Thiamin_PyroP_enz_cen_dom"/>
</dbReference>
<dbReference type="Gene3D" id="3.40.50.970">
    <property type="match status" value="2"/>
</dbReference>
<evidence type="ECO:0000313" key="13">
    <source>
        <dbReference type="EMBL" id="CAK7223921.1"/>
    </source>
</evidence>
<reference evidence="13 14" key="1">
    <citation type="submission" date="2024-01" db="EMBL/GenBank/DDBJ databases">
        <authorList>
            <person name="Allen C."/>
            <person name="Tagirdzhanova G."/>
        </authorList>
    </citation>
    <scope>NUCLEOTIDE SEQUENCE [LARGE SCALE GENOMIC DNA]</scope>
</reference>
<dbReference type="CDD" id="cd07038">
    <property type="entry name" value="TPP_PYR_PDC_IPDC_like"/>
    <property type="match status" value="1"/>
</dbReference>
<dbReference type="Proteomes" id="UP001642482">
    <property type="component" value="Unassembled WGS sequence"/>
</dbReference>
<keyword evidence="7 9" id="KW-0786">Thiamine pyrophosphate</keyword>
<keyword evidence="6" id="KW-0460">Magnesium</keyword>
<dbReference type="SUPFAM" id="SSF52518">
    <property type="entry name" value="Thiamin diphosphate-binding fold (THDP-binding)"/>
    <property type="match status" value="2"/>
</dbReference>
<sequence length="554" mass="59126">MSVLVGEYLFRRLKQLGVGTVFGVPGDYELALLDLPAKEGLEWIGTPNELVGAYAADGYARYRGFGALVTTFGPGELSALCGIGGAYCEFVPVVHIVGYPTTASQQSGRILHHTLGDGSYDHYIKISSELSCATAVLKNAATATAEIDRVLTAMLTYSRPGYIGISEDVAYASVPAAGLEKPLRAHLTNDPETEATVVAEILAKLEAASKPIIVFDGGAGRRSWEPFADLVVDAAKLPFFVTTLGKGVVTETSPLFGGAYCGVGSPKSVIEAIEVADCILWLGNLPSDFNTGMFSENVKTANIVDFQRFSVSVGQAKYAVNITNILPKLISALRQSTTHQARQPILPPARVPHPVPASDTITQDYLWPRVSGFLRPGDLVITETGTSQVGFLSTDLPARASAWTQAVYGSIGYAAGAAVGASVAAKATGEYKRIVLVTGEGSLQLTVQAFSILARHGLPCVVFVLNNKGYTVERYFHGFEAAYNDVPLWDYCALFKAFAPTVAGVQTYKVAKTAELDDLLSDSTFQDEAVPKLVDIELPYGDAPYLLRGLFGRE</sequence>
<organism evidence="13 14">
    <name type="scientific">Sporothrix eucalyptigena</name>
    <dbReference type="NCBI Taxonomy" id="1812306"/>
    <lineage>
        <taxon>Eukaryota</taxon>
        <taxon>Fungi</taxon>
        <taxon>Dikarya</taxon>
        <taxon>Ascomycota</taxon>
        <taxon>Pezizomycotina</taxon>
        <taxon>Sordariomycetes</taxon>
        <taxon>Sordariomycetidae</taxon>
        <taxon>Ophiostomatales</taxon>
        <taxon>Ophiostomataceae</taxon>
        <taxon>Sporothrix</taxon>
    </lineage>
</organism>
<dbReference type="Pfam" id="PF02776">
    <property type="entry name" value="TPP_enzyme_N"/>
    <property type="match status" value="1"/>
</dbReference>
<name>A0ABP0BX17_9PEZI</name>
<protein>
    <recommendedName>
        <fullName evidence="3">Pyruvate decarboxylase</fullName>
    </recommendedName>
</protein>
<evidence type="ECO:0000256" key="6">
    <source>
        <dbReference type="ARBA" id="ARBA00022842"/>
    </source>
</evidence>
<evidence type="ECO:0000259" key="12">
    <source>
        <dbReference type="Pfam" id="PF02776"/>
    </source>
</evidence>
<dbReference type="SUPFAM" id="SSF52467">
    <property type="entry name" value="DHS-like NAD/FAD-binding domain"/>
    <property type="match status" value="1"/>
</dbReference>
<proteinExistence type="inferred from homology"/>
<dbReference type="Pfam" id="PF02775">
    <property type="entry name" value="TPP_enzyme_C"/>
    <property type="match status" value="1"/>
</dbReference>
<accession>A0ABP0BX17</accession>
<dbReference type="GO" id="GO:0004737">
    <property type="term" value="F:pyruvate decarboxylase activity"/>
    <property type="evidence" value="ECO:0007669"/>
    <property type="project" value="UniProtKB-EC"/>
</dbReference>
<evidence type="ECO:0000256" key="1">
    <source>
        <dbReference type="ARBA" id="ARBA00001964"/>
    </source>
</evidence>
<evidence type="ECO:0000256" key="2">
    <source>
        <dbReference type="ARBA" id="ARBA00007812"/>
    </source>
</evidence>
<dbReference type="InterPro" id="IPR011766">
    <property type="entry name" value="TPP_enzyme_TPP-bd"/>
</dbReference>
<evidence type="ECO:0000259" key="11">
    <source>
        <dbReference type="Pfam" id="PF02775"/>
    </source>
</evidence>
<dbReference type="InterPro" id="IPR047213">
    <property type="entry name" value="TPP_PYR_PDC_IPDC-like"/>
</dbReference>